<organism evidence="1 2">
    <name type="scientific">Mycena sanguinolenta</name>
    <dbReference type="NCBI Taxonomy" id="230812"/>
    <lineage>
        <taxon>Eukaryota</taxon>
        <taxon>Fungi</taxon>
        <taxon>Dikarya</taxon>
        <taxon>Basidiomycota</taxon>
        <taxon>Agaricomycotina</taxon>
        <taxon>Agaricomycetes</taxon>
        <taxon>Agaricomycetidae</taxon>
        <taxon>Agaricales</taxon>
        <taxon>Marasmiineae</taxon>
        <taxon>Mycenaceae</taxon>
        <taxon>Mycena</taxon>
    </lineage>
</organism>
<evidence type="ECO:0000313" key="1">
    <source>
        <dbReference type="EMBL" id="KAF7326802.1"/>
    </source>
</evidence>
<gene>
    <name evidence="1" type="ORF">MSAN_02495600</name>
</gene>
<name>A0A8H6U1H5_9AGAR</name>
<dbReference type="EMBL" id="JACAZH010000092">
    <property type="protein sequence ID" value="KAF7326802.1"/>
    <property type="molecule type" value="Genomic_DNA"/>
</dbReference>
<sequence length="135" mass="14885">MLYGVNAPSADVLQQNLNASLDIIEYRGPDSRGTYVSPDGRAGLGHVRLSIIDLATELVVQLYKRDGFNLFPHLRGVKKLPAGYFALLREKDPNAKLTAFNLAFVESEATDESPLAELSTFLFIRSRKPCSAEQS</sequence>
<dbReference type="OrthoDB" id="409189at2759"/>
<proteinExistence type="predicted"/>
<dbReference type="InterPro" id="IPR029055">
    <property type="entry name" value="Ntn_hydrolases_N"/>
</dbReference>
<accession>A0A8H6U1H5</accession>
<evidence type="ECO:0000313" key="2">
    <source>
        <dbReference type="Proteomes" id="UP000623467"/>
    </source>
</evidence>
<dbReference type="AlphaFoldDB" id="A0A8H6U1H5"/>
<protein>
    <submittedName>
        <fullName evidence="1">Asparagine synthase</fullName>
    </submittedName>
</protein>
<comment type="caution">
    <text evidence="1">The sequence shown here is derived from an EMBL/GenBank/DDBJ whole genome shotgun (WGS) entry which is preliminary data.</text>
</comment>
<reference evidence="1" key="1">
    <citation type="submission" date="2020-05" db="EMBL/GenBank/DDBJ databases">
        <title>Mycena genomes resolve the evolution of fungal bioluminescence.</title>
        <authorList>
            <person name="Tsai I.J."/>
        </authorList>
    </citation>
    <scope>NUCLEOTIDE SEQUENCE</scope>
    <source>
        <strain evidence="1">160909Yilan</strain>
    </source>
</reference>
<dbReference type="Gene3D" id="3.60.20.10">
    <property type="entry name" value="Glutamine Phosphoribosylpyrophosphate, subunit 1, domain 1"/>
    <property type="match status" value="1"/>
</dbReference>
<dbReference type="Proteomes" id="UP000623467">
    <property type="component" value="Unassembled WGS sequence"/>
</dbReference>
<keyword evidence="2" id="KW-1185">Reference proteome</keyword>
<dbReference type="SUPFAM" id="SSF56235">
    <property type="entry name" value="N-terminal nucleophile aminohydrolases (Ntn hydrolases)"/>
    <property type="match status" value="1"/>
</dbReference>